<dbReference type="PROSITE" id="PS50404">
    <property type="entry name" value="GST_NTER"/>
    <property type="match status" value="1"/>
</dbReference>
<dbReference type="InterPro" id="IPR004046">
    <property type="entry name" value="GST_C"/>
</dbReference>
<dbReference type="GO" id="GO:0006749">
    <property type="term" value="P:glutathione metabolic process"/>
    <property type="evidence" value="ECO:0007669"/>
    <property type="project" value="TreeGrafter"/>
</dbReference>
<dbReference type="InterPro" id="IPR004045">
    <property type="entry name" value="Glutathione_S-Trfase_N"/>
</dbReference>
<proteinExistence type="predicted"/>
<dbReference type="EMBL" id="CDSF01000090">
    <property type="protein sequence ID" value="CEO99446.1"/>
    <property type="molecule type" value="Genomic_DNA"/>
</dbReference>
<evidence type="ECO:0008006" key="5">
    <source>
        <dbReference type="Google" id="ProtNLM"/>
    </source>
</evidence>
<reference evidence="3 4" key="1">
    <citation type="submission" date="2015-02" db="EMBL/GenBank/DDBJ databases">
        <authorList>
            <person name="Chooi Y.-H."/>
        </authorList>
    </citation>
    <scope>NUCLEOTIDE SEQUENCE [LARGE SCALE GENOMIC DNA]</scope>
    <source>
        <strain evidence="3">E3</strain>
    </source>
</reference>
<feature type="domain" description="GST C-terminal" evidence="2">
    <location>
        <begin position="142"/>
        <end position="266"/>
    </location>
</feature>
<dbReference type="Pfam" id="PF14497">
    <property type="entry name" value="GST_C_3"/>
    <property type="match status" value="1"/>
</dbReference>
<dbReference type="InterPro" id="IPR050213">
    <property type="entry name" value="GST_superfamily"/>
</dbReference>
<name>A0A0G4IWH9_PLABS</name>
<dbReference type="STRING" id="37360.A0A0G4IWH9"/>
<feature type="non-terminal residue" evidence="3">
    <location>
        <position position="1"/>
    </location>
</feature>
<dbReference type="OMA" id="DISVWVS"/>
<evidence type="ECO:0000259" key="2">
    <source>
        <dbReference type="PROSITE" id="PS50405"/>
    </source>
</evidence>
<dbReference type="OrthoDB" id="414243at2759"/>
<gene>
    <name evidence="3" type="ORF">PBRA_001352</name>
</gene>
<dbReference type="SUPFAM" id="SSF52833">
    <property type="entry name" value="Thioredoxin-like"/>
    <property type="match status" value="1"/>
</dbReference>
<dbReference type="InterPro" id="IPR010987">
    <property type="entry name" value="Glutathione-S-Trfase_C-like"/>
</dbReference>
<dbReference type="InterPro" id="IPR036282">
    <property type="entry name" value="Glutathione-S-Trfase_C_sf"/>
</dbReference>
<dbReference type="CDD" id="cd03192">
    <property type="entry name" value="GST_C_Sigma_like"/>
    <property type="match status" value="1"/>
</dbReference>
<dbReference type="SUPFAM" id="SSF47616">
    <property type="entry name" value="GST C-terminal domain-like"/>
    <property type="match status" value="1"/>
</dbReference>
<dbReference type="PROSITE" id="PS50405">
    <property type="entry name" value="GST_CTER"/>
    <property type="match status" value="1"/>
</dbReference>
<dbReference type="InterPro" id="IPR036249">
    <property type="entry name" value="Thioredoxin-like_sf"/>
</dbReference>
<accession>A0A0G4IWH9</accession>
<dbReference type="AlphaFoldDB" id="A0A0G4IWH9"/>
<dbReference type="InterPro" id="IPR040079">
    <property type="entry name" value="Glutathione_S-Trfase"/>
</dbReference>
<dbReference type="PANTHER" id="PTHR11571">
    <property type="entry name" value="GLUTATHIONE S-TRANSFERASE"/>
    <property type="match status" value="1"/>
</dbReference>
<dbReference type="CDD" id="cd03039">
    <property type="entry name" value="GST_N_Sigma_like"/>
    <property type="match status" value="1"/>
</dbReference>
<dbReference type="GO" id="GO:0004364">
    <property type="term" value="F:glutathione transferase activity"/>
    <property type="evidence" value="ECO:0007669"/>
    <property type="project" value="TreeGrafter"/>
</dbReference>
<protein>
    <recommendedName>
        <fullName evidence="5">Glutathione transferase</fullName>
    </recommendedName>
</protein>
<dbReference type="SFLD" id="SFLDS00019">
    <property type="entry name" value="Glutathione_Transferase_(cytos"/>
    <property type="match status" value="1"/>
</dbReference>
<evidence type="ECO:0000313" key="4">
    <source>
        <dbReference type="Proteomes" id="UP000039324"/>
    </source>
</evidence>
<sequence length="266" mass="29839">LRSTMATRVGAVGEQGSVDSWWTMTWPLHLDRRRRPSSVEYRAADKNSFIRLAGQPDTSDNRMETPTIKLTMPGRAESLRLAMVLSGIPFQDERIRHDDWPNMKPKTLFGALPEMTIDGVQFAQTNALLRYVAHIGGLEPSAALDRLRVDQIVDGVGDVIAAIEPTLHEEDRGKKMSIRKDLVDTPYLRGLDYLVGQNSVEGHSCGDKVTMADLSIWTVTQWFRLGVLNGIPTDVVDAYPNLAKVVKAVDHHPRVIEWRQAHPLKK</sequence>
<organism evidence="3 4">
    <name type="scientific">Plasmodiophora brassicae</name>
    <name type="common">Clubroot disease agent</name>
    <dbReference type="NCBI Taxonomy" id="37360"/>
    <lineage>
        <taxon>Eukaryota</taxon>
        <taxon>Sar</taxon>
        <taxon>Rhizaria</taxon>
        <taxon>Endomyxa</taxon>
        <taxon>Phytomyxea</taxon>
        <taxon>Plasmodiophorida</taxon>
        <taxon>Plasmodiophoridae</taxon>
        <taxon>Plasmodiophora</taxon>
    </lineage>
</organism>
<keyword evidence="4" id="KW-1185">Reference proteome</keyword>
<dbReference type="Gene3D" id="1.20.1050.10">
    <property type="match status" value="1"/>
</dbReference>
<evidence type="ECO:0000313" key="3">
    <source>
        <dbReference type="EMBL" id="CEO99446.1"/>
    </source>
</evidence>
<evidence type="ECO:0000259" key="1">
    <source>
        <dbReference type="PROSITE" id="PS50404"/>
    </source>
</evidence>
<feature type="domain" description="GST N-terminal" evidence="1">
    <location>
        <begin position="63"/>
        <end position="140"/>
    </location>
</feature>
<dbReference type="PANTHER" id="PTHR11571:SF252">
    <property type="entry name" value="GLUTATHIONE S-TRANSFERASE"/>
    <property type="match status" value="1"/>
</dbReference>
<dbReference type="Gene3D" id="3.40.30.10">
    <property type="entry name" value="Glutaredoxin"/>
    <property type="match status" value="1"/>
</dbReference>
<dbReference type="Proteomes" id="UP000039324">
    <property type="component" value="Unassembled WGS sequence"/>
</dbReference>